<feature type="compositionally biased region" description="Basic residues" evidence="1">
    <location>
        <begin position="49"/>
        <end position="58"/>
    </location>
</feature>
<accession>A0AAQ3WQ08</accession>
<feature type="compositionally biased region" description="Acidic residues" evidence="1">
    <location>
        <begin position="79"/>
        <end position="95"/>
    </location>
</feature>
<feature type="region of interest" description="Disordered" evidence="1">
    <location>
        <begin position="76"/>
        <end position="95"/>
    </location>
</feature>
<evidence type="ECO:0000256" key="1">
    <source>
        <dbReference type="SAM" id="MobiDB-lite"/>
    </source>
</evidence>
<feature type="region of interest" description="Disordered" evidence="1">
    <location>
        <begin position="1"/>
        <end position="60"/>
    </location>
</feature>
<proteinExistence type="predicted"/>
<protein>
    <submittedName>
        <fullName evidence="2">Uncharacterized protein</fullName>
    </submittedName>
</protein>
<evidence type="ECO:0000313" key="3">
    <source>
        <dbReference type="Proteomes" id="UP001341281"/>
    </source>
</evidence>
<evidence type="ECO:0000313" key="2">
    <source>
        <dbReference type="EMBL" id="WVZ69081.1"/>
    </source>
</evidence>
<dbReference type="EMBL" id="CP144748">
    <property type="protein sequence ID" value="WVZ69081.1"/>
    <property type="molecule type" value="Genomic_DNA"/>
</dbReference>
<dbReference type="Proteomes" id="UP001341281">
    <property type="component" value="Chromosome 04"/>
</dbReference>
<feature type="compositionally biased region" description="Low complexity" evidence="1">
    <location>
        <begin position="1"/>
        <end position="14"/>
    </location>
</feature>
<name>A0AAQ3WQ08_PASNO</name>
<sequence>MAAGAASSSTGRARAPPRPRPLHPMAGGSERQGMEAVGVGESHPGAVRRMPRKGRKQKQLWPRTVLRKWLNIRSPESDFSADEGDTTGDDTDSEVEYEDNESILWLFGSSWRCVPKLVFLFPWYIPSFLRNGTKMDADFDEPAEHNRCVCGSASYMMQRGVFVDSVPRLLVSQNQIDIYFPLNAGNIFGACIDLPLMKALCPIMQCGSFDKPVYQYKCHSDPSSPSRFKPSDDAFVMEDELISESDRSRNG</sequence>
<gene>
    <name evidence="2" type="ORF">U9M48_017926</name>
</gene>
<reference evidence="2 3" key="1">
    <citation type="submission" date="2024-02" db="EMBL/GenBank/DDBJ databases">
        <title>High-quality chromosome-scale genome assembly of Pensacola bahiagrass (Paspalum notatum Flugge var. saurae).</title>
        <authorList>
            <person name="Vega J.M."/>
            <person name="Podio M."/>
            <person name="Orjuela J."/>
            <person name="Siena L.A."/>
            <person name="Pessino S.C."/>
            <person name="Combes M.C."/>
            <person name="Mariac C."/>
            <person name="Albertini E."/>
            <person name="Pupilli F."/>
            <person name="Ortiz J.P.A."/>
            <person name="Leblanc O."/>
        </authorList>
    </citation>
    <scope>NUCLEOTIDE SEQUENCE [LARGE SCALE GENOMIC DNA]</scope>
    <source>
        <strain evidence="2">R1</strain>
        <tissue evidence="2">Leaf</tissue>
    </source>
</reference>
<dbReference type="AlphaFoldDB" id="A0AAQ3WQ08"/>
<keyword evidence="3" id="KW-1185">Reference proteome</keyword>
<organism evidence="2 3">
    <name type="scientific">Paspalum notatum var. saurae</name>
    <dbReference type="NCBI Taxonomy" id="547442"/>
    <lineage>
        <taxon>Eukaryota</taxon>
        <taxon>Viridiplantae</taxon>
        <taxon>Streptophyta</taxon>
        <taxon>Embryophyta</taxon>
        <taxon>Tracheophyta</taxon>
        <taxon>Spermatophyta</taxon>
        <taxon>Magnoliopsida</taxon>
        <taxon>Liliopsida</taxon>
        <taxon>Poales</taxon>
        <taxon>Poaceae</taxon>
        <taxon>PACMAD clade</taxon>
        <taxon>Panicoideae</taxon>
        <taxon>Andropogonodae</taxon>
        <taxon>Paspaleae</taxon>
        <taxon>Paspalinae</taxon>
        <taxon>Paspalum</taxon>
    </lineage>
</organism>